<dbReference type="RefSeq" id="WP_052495655.1">
    <property type="nucleotide sequence ID" value="NZ_CP013415.1"/>
</dbReference>
<feature type="domain" description="Peptidase S26" evidence="4">
    <location>
        <begin position="31"/>
        <end position="153"/>
    </location>
</feature>
<dbReference type="GO" id="GO:0006465">
    <property type="term" value="P:signal peptide processing"/>
    <property type="evidence" value="ECO:0007669"/>
    <property type="project" value="InterPro"/>
</dbReference>
<reference evidence="5 6" key="1">
    <citation type="submission" date="2015-11" db="EMBL/GenBank/DDBJ databases">
        <title>Expanding the genomic diversity of Burkholderia species for the development of highly accurate diagnostics.</title>
        <authorList>
            <person name="Sahl J."/>
            <person name="Keim P."/>
            <person name="Wagner D."/>
        </authorList>
    </citation>
    <scope>NUCLEOTIDE SEQUENCE [LARGE SCALE GENOMIC DNA]</scope>
    <source>
        <strain evidence="5 6">MSMB2036</strain>
    </source>
</reference>
<gene>
    <name evidence="5" type="ORF">WJ33_31265</name>
</gene>
<dbReference type="PANTHER" id="PTHR43390">
    <property type="entry name" value="SIGNAL PEPTIDASE I"/>
    <property type="match status" value="1"/>
</dbReference>
<accession>A0A103R5R4</accession>
<dbReference type="GO" id="GO:0016020">
    <property type="term" value="C:membrane"/>
    <property type="evidence" value="ECO:0007669"/>
    <property type="project" value="InterPro"/>
</dbReference>
<dbReference type="InterPro" id="IPR036286">
    <property type="entry name" value="LexA/Signal_pep-like_sf"/>
</dbReference>
<dbReference type="InterPro" id="IPR019533">
    <property type="entry name" value="Peptidase_S26"/>
</dbReference>
<dbReference type="Gene3D" id="2.10.109.10">
    <property type="entry name" value="Umud Fragment, subunit A"/>
    <property type="match status" value="1"/>
</dbReference>
<evidence type="ECO:0000256" key="2">
    <source>
        <dbReference type="ARBA" id="ARBA00019232"/>
    </source>
</evidence>
<evidence type="ECO:0000313" key="5">
    <source>
        <dbReference type="EMBL" id="KVG61720.1"/>
    </source>
</evidence>
<evidence type="ECO:0000256" key="1">
    <source>
        <dbReference type="ARBA" id="ARBA00009370"/>
    </source>
</evidence>
<dbReference type="PANTHER" id="PTHR43390:SF1">
    <property type="entry name" value="CHLOROPLAST PROCESSING PEPTIDASE"/>
    <property type="match status" value="1"/>
</dbReference>
<comment type="caution">
    <text evidence="5">The sequence shown here is derived from an EMBL/GenBank/DDBJ whole genome shotgun (WGS) entry which is preliminary data.</text>
</comment>
<evidence type="ECO:0000259" key="4">
    <source>
        <dbReference type="Pfam" id="PF10502"/>
    </source>
</evidence>
<dbReference type="OrthoDB" id="5564030at2"/>
<dbReference type="Proteomes" id="UP000064029">
    <property type="component" value="Unassembled WGS sequence"/>
</dbReference>
<dbReference type="GO" id="GO:0004252">
    <property type="term" value="F:serine-type endopeptidase activity"/>
    <property type="evidence" value="ECO:0007669"/>
    <property type="project" value="InterPro"/>
</dbReference>
<dbReference type="EMBL" id="LOXM01000185">
    <property type="protein sequence ID" value="KVG61720.1"/>
    <property type="molecule type" value="Genomic_DNA"/>
</dbReference>
<dbReference type="AlphaFoldDB" id="A0A103R5R4"/>
<evidence type="ECO:0000256" key="3">
    <source>
        <dbReference type="ARBA" id="ARBA00029906"/>
    </source>
</evidence>
<dbReference type="InterPro" id="IPR000223">
    <property type="entry name" value="Pept_S26A_signal_pept_1"/>
</dbReference>
<organism evidence="5 6">
    <name type="scientific">Burkholderia ubonensis</name>
    <dbReference type="NCBI Taxonomy" id="101571"/>
    <lineage>
        <taxon>Bacteria</taxon>
        <taxon>Pseudomonadati</taxon>
        <taxon>Pseudomonadota</taxon>
        <taxon>Betaproteobacteria</taxon>
        <taxon>Burkholderiales</taxon>
        <taxon>Burkholderiaceae</taxon>
        <taxon>Burkholderia</taxon>
        <taxon>Burkholderia cepacia complex</taxon>
    </lineage>
</organism>
<evidence type="ECO:0000313" key="6">
    <source>
        <dbReference type="Proteomes" id="UP000064029"/>
    </source>
</evidence>
<proteinExistence type="inferred from homology"/>
<protein>
    <recommendedName>
        <fullName evidence="2">Signal peptidase I</fullName>
    </recommendedName>
    <alternativeName>
        <fullName evidence="3">Leader peptidase I</fullName>
    </alternativeName>
</protein>
<name>A0A103R5R4_9BURK</name>
<dbReference type="Pfam" id="PF10502">
    <property type="entry name" value="Peptidase_S26"/>
    <property type="match status" value="1"/>
</dbReference>
<dbReference type="SUPFAM" id="SSF51306">
    <property type="entry name" value="LexA/Signal peptidase"/>
    <property type="match status" value="1"/>
</dbReference>
<sequence>MRFVIIGSCQWLALGAFVCWALTPWFDFSINLTQSLPGTLYVTHIGAPVKRGDLVAFYWHGGATYPQGVVFIKRVMGVAGDVVTVRHGVYYVNDTRIGVAKPRTRVGVPLTPARPGVIQPDSYFVATPHPDSLDSRYALTGNVPRSAIQGRAYEIF</sequence>
<comment type="similarity">
    <text evidence="1">Belongs to the peptidase S26 family.</text>
</comment>